<dbReference type="EMBL" id="RDQH01000336">
    <property type="protein sequence ID" value="RXH87540.1"/>
    <property type="molecule type" value="Genomic_DNA"/>
</dbReference>
<evidence type="ECO:0000313" key="9">
    <source>
        <dbReference type="Proteomes" id="UP000290289"/>
    </source>
</evidence>
<dbReference type="PANTHER" id="PTHR11945:SF776">
    <property type="entry name" value="AGAMOUS-LIKE 50-RELATED"/>
    <property type="match status" value="1"/>
</dbReference>
<dbReference type="Proteomes" id="UP000290289">
    <property type="component" value="Chromosome 10"/>
</dbReference>
<dbReference type="PANTHER" id="PTHR11945">
    <property type="entry name" value="MADS BOX PROTEIN"/>
    <property type="match status" value="1"/>
</dbReference>
<dbReference type="GO" id="GO:0000978">
    <property type="term" value="F:RNA polymerase II cis-regulatory region sequence-specific DNA binding"/>
    <property type="evidence" value="ECO:0007669"/>
    <property type="project" value="TreeGrafter"/>
</dbReference>
<feature type="domain" description="MADS-box" evidence="7">
    <location>
        <begin position="211"/>
        <end position="271"/>
    </location>
</feature>
<evidence type="ECO:0000256" key="6">
    <source>
        <dbReference type="SAM" id="Coils"/>
    </source>
</evidence>
<keyword evidence="3" id="KW-0238">DNA-binding</keyword>
<reference evidence="8 9" key="1">
    <citation type="submission" date="2018-10" db="EMBL/GenBank/DDBJ databases">
        <title>A high-quality apple genome assembly.</title>
        <authorList>
            <person name="Hu J."/>
        </authorList>
    </citation>
    <scope>NUCLEOTIDE SEQUENCE [LARGE SCALE GENOMIC DNA]</scope>
    <source>
        <strain evidence="9">cv. HFTH1</strain>
        <tissue evidence="8">Young leaf</tissue>
    </source>
</reference>
<keyword evidence="9" id="KW-1185">Reference proteome</keyword>
<dbReference type="GO" id="GO:0005634">
    <property type="term" value="C:nucleus"/>
    <property type="evidence" value="ECO:0007669"/>
    <property type="project" value="UniProtKB-SubCell"/>
</dbReference>
<dbReference type="InterPro" id="IPR002100">
    <property type="entry name" value="TF_MADSbox"/>
</dbReference>
<keyword evidence="5" id="KW-0539">Nucleus</keyword>
<dbReference type="CDD" id="cd00265">
    <property type="entry name" value="MADS_MEF2_like"/>
    <property type="match status" value="2"/>
</dbReference>
<keyword evidence="6" id="KW-0175">Coiled coil</keyword>
<dbReference type="SMART" id="SM00432">
    <property type="entry name" value="MADS"/>
    <property type="match status" value="2"/>
</dbReference>
<keyword evidence="2" id="KW-0805">Transcription regulation</keyword>
<dbReference type="InterPro" id="IPR033896">
    <property type="entry name" value="MEF2-like_N"/>
</dbReference>
<dbReference type="Pfam" id="PF00319">
    <property type="entry name" value="SRF-TF"/>
    <property type="match status" value="2"/>
</dbReference>
<keyword evidence="4" id="KW-0804">Transcription</keyword>
<dbReference type="AlphaFoldDB" id="A0A498IWI1"/>
<accession>A0A498IWI1</accession>
<feature type="domain" description="MADS-box" evidence="7">
    <location>
        <begin position="6"/>
        <end position="66"/>
    </location>
</feature>
<evidence type="ECO:0000256" key="4">
    <source>
        <dbReference type="ARBA" id="ARBA00023163"/>
    </source>
</evidence>
<sequence length="438" mass="48881">MARKSKGRQKVEMVKMANESNLQVTFSKRRSGLFKKASELCTLCGAEVGIIVFSPGRKVFSFGHPSVEAVVDRFLSRNPSNHHLHPTSGTMQLIEAHRNATVRELNTELTQVMNQLEAEKKRCDQLNQMKRVSQAQCWWEGPVDEMEMPQLDQLKNSLEDLKKNVSKQADRVLILNTTNPSSQYFVGSSSHQPVIPNVGFNGNHHIKKPSQGRQKIAIAKIPKRNNLQVTFSKRRSGLFKKASELCTLCGVEIAIIVFSPANKPFSFGHPEVDSIVDRFVARNPYPNFQAGSTGSTQQLVEVHRNASVHELNMQLTQVVNQLEAEKKCGEALDKISKASEKQCWWERSVEELGFHELQILKASLEELKKNMTKQANGILMESSAAAVANCSSSSSPFFMMNINGVVQGDDLRCFESKIKPTNQLGSAYSFGYAGHGLF</sequence>
<evidence type="ECO:0000259" key="7">
    <source>
        <dbReference type="PROSITE" id="PS50066"/>
    </source>
</evidence>
<protein>
    <recommendedName>
        <fullName evidence="7">MADS-box domain-containing protein</fullName>
    </recommendedName>
</protein>
<comment type="caution">
    <text evidence="8">The sequence shown here is derived from an EMBL/GenBank/DDBJ whole genome shotgun (WGS) entry which is preliminary data.</text>
</comment>
<dbReference type="PRINTS" id="PR00404">
    <property type="entry name" value="MADSDOMAIN"/>
</dbReference>
<dbReference type="GO" id="GO:0045944">
    <property type="term" value="P:positive regulation of transcription by RNA polymerase II"/>
    <property type="evidence" value="ECO:0007669"/>
    <property type="project" value="InterPro"/>
</dbReference>
<evidence type="ECO:0000256" key="1">
    <source>
        <dbReference type="ARBA" id="ARBA00004123"/>
    </source>
</evidence>
<evidence type="ECO:0000256" key="3">
    <source>
        <dbReference type="ARBA" id="ARBA00023125"/>
    </source>
</evidence>
<dbReference type="GO" id="GO:0046983">
    <property type="term" value="F:protein dimerization activity"/>
    <property type="evidence" value="ECO:0007669"/>
    <property type="project" value="InterPro"/>
</dbReference>
<organism evidence="8 9">
    <name type="scientific">Malus domestica</name>
    <name type="common">Apple</name>
    <name type="synonym">Pyrus malus</name>
    <dbReference type="NCBI Taxonomy" id="3750"/>
    <lineage>
        <taxon>Eukaryota</taxon>
        <taxon>Viridiplantae</taxon>
        <taxon>Streptophyta</taxon>
        <taxon>Embryophyta</taxon>
        <taxon>Tracheophyta</taxon>
        <taxon>Spermatophyta</taxon>
        <taxon>Magnoliopsida</taxon>
        <taxon>eudicotyledons</taxon>
        <taxon>Gunneridae</taxon>
        <taxon>Pentapetalae</taxon>
        <taxon>rosids</taxon>
        <taxon>fabids</taxon>
        <taxon>Rosales</taxon>
        <taxon>Rosaceae</taxon>
        <taxon>Amygdaloideae</taxon>
        <taxon>Maleae</taxon>
        <taxon>Malus</taxon>
    </lineage>
</organism>
<proteinExistence type="predicted"/>
<gene>
    <name evidence="8" type="ORF">DVH24_034440</name>
</gene>
<dbReference type="GO" id="GO:0000981">
    <property type="term" value="F:DNA-binding transcription factor activity, RNA polymerase II-specific"/>
    <property type="evidence" value="ECO:0007669"/>
    <property type="project" value="TreeGrafter"/>
</dbReference>
<dbReference type="Gene3D" id="3.40.1810.10">
    <property type="entry name" value="Transcription factor, MADS-box"/>
    <property type="match status" value="2"/>
</dbReference>
<feature type="coiled-coil region" evidence="6">
    <location>
        <begin position="99"/>
        <end position="171"/>
    </location>
</feature>
<dbReference type="FunFam" id="3.40.1810.10:FF:000006">
    <property type="entry name" value="Agamous-like MADS-box protein AGL62"/>
    <property type="match status" value="2"/>
</dbReference>
<comment type="subcellular location">
    <subcellularLocation>
        <location evidence="1">Nucleus</location>
    </subcellularLocation>
</comment>
<dbReference type="PROSITE" id="PS50066">
    <property type="entry name" value="MADS_BOX_2"/>
    <property type="match status" value="2"/>
</dbReference>
<evidence type="ECO:0000256" key="5">
    <source>
        <dbReference type="ARBA" id="ARBA00023242"/>
    </source>
</evidence>
<dbReference type="SUPFAM" id="SSF55455">
    <property type="entry name" value="SRF-like"/>
    <property type="match status" value="2"/>
</dbReference>
<evidence type="ECO:0000256" key="2">
    <source>
        <dbReference type="ARBA" id="ARBA00023015"/>
    </source>
</evidence>
<dbReference type="InterPro" id="IPR036879">
    <property type="entry name" value="TF_MADSbox_sf"/>
</dbReference>
<name>A0A498IWI1_MALDO</name>
<dbReference type="Gene3D" id="6.10.140.920">
    <property type="match status" value="2"/>
</dbReference>
<evidence type="ECO:0000313" key="8">
    <source>
        <dbReference type="EMBL" id="RXH87540.1"/>
    </source>
</evidence>